<name>E6LCE3_ENTI1</name>
<keyword evidence="3" id="KW-1185">Reference proteome</keyword>
<dbReference type="STRING" id="888064.HMPREF9088_0033"/>
<keyword evidence="1" id="KW-0812">Transmembrane</keyword>
<evidence type="ECO:0008006" key="4">
    <source>
        <dbReference type="Google" id="ProtNLM"/>
    </source>
</evidence>
<evidence type="ECO:0000313" key="3">
    <source>
        <dbReference type="Proteomes" id="UP000010296"/>
    </source>
</evidence>
<dbReference type="eggNOG" id="ENOG502ZY3R">
    <property type="taxonomic scope" value="Bacteria"/>
</dbReference>
<dbReference type="AlphaFoldDB" id="E6LCE3"/>
<comment type="caution">
    <text evidence="2">The sequence shown here is derived from an EMBL/GenBank/DDBJ whole genome shotgun (WGS) entry which is preliminary data.</text>
</comment>
<evidence type="ECO:0000256" key="1">
    <source>
        <dbReference type="SAM" id="Phobius"/>
    </source>
</evidence>
<dbReference type="HOGENOM" id="CLU_155106_1_0_9"/>
<feature type="transmembrane region" description="Helical" evidence="1">
    <location>
        <begin position="6"/>
        <end position="23"/>
    </location>
</feature>
<dbReference type="EMBL" id="AEPV01000002">
    <property type="protein sequence ID" value="EFU75121.1"/>
    <property type="molecule type" value="Genomic_DNA"/>
</dbReference>
<gene>
    <name evidence="2" type="ORF">HMPREF9088_0033</name>
</gene>
<feature type="transmembrane region" description="Helical" evidence="1">
    <location>
        <begin position="54"/>
        <end position="71"/>
    </location>
</feature>
<keyword evidence="1" id="KW-1133">Transmembrane helix</keyword>
<protein>
    <recommendedName>
        <fullName evidence="4">SdpI/YhfL protein family</fullName>
    </recommendedName>
</protein>
<dbReference type="Pfam" id="PF13630">
    <property type="entry name" value="SdpI"/>
    <property type="match status" value="1"/>
</dbReference>
<sequence>MMIVLYVGIFFFIIGLAFFLFPPKGENLVYGYRTERAQVSAESWVYAQRVARNYFLLVGGILTVIGFWLKLSGHTNFFLIELLGIPWVIAPMIARIEQKLDRYNRSLRGDENEHIDD</sequence>
<evidence type="ECO:0000313" key="2">
    <source>
        <dbReference type="EMBL" id="EFU75121.1"/>
    </source>
</evidence>
<dbReference type="Proteomes" id="UP000010296">
    <property type="component" value="Unassembled WGS sequence"/>
</dbReference>
<keyword evidence="1" id="KW-0472">Membrane</keyword>
<reference evidence="2 3" key="1">
    <citation type="submission" date="2010-12" db="EMBL/GenBank/DDBJ databases">
        <authorList>
            <person name="Muzny D."/>
            <person name="Qin X."/>
            <person name="Deng J."/>
            <person name="Jiang H."/>
            <person name="Liu Y."/>
            <person name="Qu J."/>
            <person name="Song X.-Z."/>
            <person name="Zhang L."/>
            <person name="Thornton R."/>
            <person name="Coyle M."/>
            <person name="Francisco L."/>
            <person name="Jackson L."/>
            <person name="Javaid M."/>
            <person name="Korchina V."/>
            <person name="Kovar C."/>
            <person name="Mata R."/>
            <person name="Mathew T."/>
            <person name="Ngo R."/>
            <person name="Nguyen L."/>
            <person name="Nguyen N."/>
            <person name="Okwuonu G."/>
            <person name="Ongeri F."/>
            <person name="Pham C."/>
            <person name="Simmons D."/>
            <person name="Wilczek-Boney K."/>
            <person name="Hale W."/>
            <person name="Jakkamsetti A."/>
            <person name="Pham P."/>
            <person name="Ruth R."/>
            <person name="San Lucas F."/>
            <person name="Warren J."/>
            <person name="Zhang J."/>
            <person name="Zhao Z."/>
            <person name="Zhou C."/>
            <person name="Zhu D."/>
            <person name="Lee S."/>
            <person name="Bess C."/>
            <person name="Blankenburg K."/>
            <person name="Forbes L."/>
            <person name="Fu Q."/>
            <person name="Gubbala S."/>
            <person name="Hirani K."/>
            <person name="Jayaseelan J.C."/>
            <person name="Lara F."/>
            <person name="Munidasa M."/>
            <person name="Palculict T."/>
            <person name="Patil S."/>
            <person name="Pu L.-L."/>
            <person name="Saada N."/>
            <person name="Tang L."/>
            <person name="Weissenberger G."/>
            <person name="Zhu Y."/>
            <person name="Hemphill L."/>
            <person name="Shang Y."/>
            <person name="Youmans B."/>
            <person name="Ayvaz T."/>
            <person name="Ross M."/>
            <person name="Santibanez J."/>
            <person name="Aqrawi P."/>
            <person name="Gross S."/>
            <person name="Joshi V."/>
            <person name="Fowler G."/>
            <person name="Nazareth L."/>
            <person name="Reid J."/>
            <person name="Worley K."/>
            <person name="Petrosino J."/>
            <person name="Highlander S."/>
            <person name="Gibbs R."/>
        </authorList>
    </citation>
    <scope>NUCLEOTIDE SEQUENCE [LARGE SCALE GENOMIC DNA]</scope>
    <source>
        <strain evidence="3">DSM 15952 / CCUG 50447 / LMG 22039 / TP 1.5</strain>
    </source>
</reference>
<organism evidence="2 3">
    <name type="scientific">Enterococcus italicus (strain DSM 15952 / CCUG 50447 / LMG 22039 / TP 1.5)</name>
    <dbReference type="NCBI Taxonomy" id="888064"/>
    <lineage>
        <taxon>Bacteria</taxon>
        <taxon>Bacillati</taxon>
        <taxon>Bacillota</taxon>
        <taxon>Bacilli</taxon>
        <taxon>Lactobacillales</taxon>
        <taxon>Enterococcaceae</taxon>
        <taxon>Enterococcus</taxon>
    </lineage>
</organism>
<accession>E6LCE3</accession>
<feature type="transmembrane region" description="Helical" evidence="1">
    <location>
        <begin position="77"/>
        <end position="96"/>
    </location>
</feature>
<proteinExistence type="predicted"/>
<dbReference type="InterPro" id="IPR025962">
    <property type="entry name" value="SdpI/YhfL"/>
</dbReference>